<dbReference type="AlphaFoldDB" id="A0A0A9BA65"/>
<name>A0A0A9BA65_ARUDO</name>
<evidence type="ECO:0000313" key="1">
    <source>
        <dbReference type="EMBL" id="JAD60221.1"/>
    </source>
</evidence>
<reference evidence="1" key="1">
    <citation type="submission" date="2014-09" db="EMBL/GenBank/DDBJ databases">
        <authorList>
            <person name="Magalhaes I.L.F."/>
            <person name="Oliveira U."/>
            <person name="Santos F.R."/>
            <person name="Vidigal T.H.D.A."/>
            <person name="Brescovit A.D."/>
            <person name="Santos A.J."/>
        </authorList>
    </citation>
    <scope>NUCLEOTIDE SEQUENCE</scope>
    <source>
        <tissue evidence="1">Shoot tissue taken approximately 20 cm above the soil surface</tissue>
    </source>
</reference>
<dbReference type="EMBL" id="GBRH01237674">
    <property type="protein sequence ID" value="JAD60221.1"/>
    <property type="molecule type" value="Transcribed_RNA"/>
</dbReference>
<proteinExistence type="predicted"/>
<reference evidence="1" key="2">
    <citation type="journal article" date="2015" name="Data Brief">
        <title>Shoot transcriptome of the giant reed, Arundo donax.</title>
        <authorList>
            <person name="Barrero R.A."/>
            <person name="Guerrero F.D."/>
            <person name="Moolhuijzen P."/>
            <person name="Goolsby J.A."/>
            <person name="Tidwell J."/>
            <person name="Bellgard S.E."/>
            <person name="Bellgard M.I."/>
        </authorList>
    </citation>
    <scope>NUCLEOTIDE SEQUENCE</scope>
    <source>
        <tissue evidence="1">Shoot tissue taken approximately 20 cm above the soil surface</tissue>
    </source>
</reference>
<accession>A0A0A9BA65</accession>
<protein>
    <submittedName>
        <fullName evidence="1">Uncharacterized protein</fullName>
    </submittedName>
</protein>
<organism evidence="1">
    <name type="scientific">Arundo donax</name>
    <name type="common">Giant reed</name>
    <name type="synonym">Donax arundinaceus</name>
    <dbReference type="NCBI Taxonomy" id="35708"/>
    <lineage>
        <taxon>Eukaryota</taxon>
        <taxon>Viridiplantae</taxon>
        <taxon>Streptophyta</taxon>
        <taxon>Embryophyta</taxon>
        <taxon>Tracheophyta</taxon>
        <taxon>Spermatophyta</taxon>
        <taxon>Magnoliopsida</taxon>
        <taxon>Liliopsida</taxon>
        <taxon>Poales</taxon>
        <taxon>Poaceae</taxon>
        <taxon>PACMAD clade</taxon>
        <taxon>Arundinoideae</taxon>
        <taxon>Arundineae</taxon>
        <taxon>Arundo</taxon>
    </lineage>
</organism>
<sequence length="32" mass="3552">MDRWISSSMMAHRSCGESHVSILSTTMAVLAR</sequence>